<dbReference type="GO" id="GO:0043005">
    <property type="term" value="C:neuron projection"/>
    <property type="evidence" value="ECO:0007669"/>
    <property type="project" value="TreeGrafter"/>
</dbReference>
<dbReference type="GO" id="GO:0008188">
    <property type="term" value="F:neuropeptide receptor activity"/>
    <property type="evidence" value="ECO:0007669"/>
    <property type="project" value="TreeGrafter"/>
</dbReference>
<dbReference type="GO" id="GO:0005886">
    <property type="term" value="C:plasma membrane"/>
    <property type="evidence" value="ECO:0007669"/>
    <property type="project" value="TreeGrafter"/>
</dbReference>
<dbReference type="Pfam" id="PF00001">
    <property type="entry name" value="7tm_1"/>
    <property type="match status" value="2"/>
</dbReference>
<protein>
    <recommendedName>
        <fullName evidence="11">G-protein coupled receptors family 1 profile domain-containing protein</fullName>
    </recommendedName>
</protein>
<dbReference type="SUPFAM" id="SSF81321">
    <property type="entry name" value="Family A G protein-coupled receptor-like"/>
    <property type="match status" value="2"/>
</dbReference>
<name>A0A9Q0MA92_BLOTA</name>
<feature type="transmembrane region" description="Helical" evidence="10">
    <location>
        <begin position="463"/>
        <end position="486"/>
    </location>
</feature>
<evidence type="ECO:0000256" key="10">
    <source>
        <dbReference type="SAM" id="Phobius"/>
    </source>
</evidence>
<accession>A0A9Q0MA92</accession>
<keyword evidence="4 10" id="KW-1133">Transmembrane helix</keyword>
<evidence type="ECO:0000313" key="12">
    <source>
        <dbReference type="EMBL" id="KAJ6221992.1"/>
    </source>
</evidence>
<dbReference type="PANTHER" id="PTHR24235:SF29">
    <property type="entry name" value="GH23382P"/>
    <property type="match status" value="1"/>
</dbReference>
<gene>
    <name evidence="12" type="ORF">RDWZM_000537</name>
</gene>
<evidence type="ECO:0000259" key="11">
    <source>
        <dbReference type="PROSITE" id="PS50262"/>
    </source>
</evidence>
<comment type="caution">
    <text evidence="12">The sequence shown here is derived from an EMBL/GenBank/DDBJ whole genome shotgun (WGS) entry which is preliminary data.</text>
</comment>
<feature type="transmembrane region" description="Helical" evidence="10">
    <location>
        <begin position="95"/>
        <end position="114"/>
    </location>
</feature>
<sequence>MDGIEQYVTTNMTLKKYSISTTPNNDNRSLLSIVDDDNGEYDHQTITHRTIDLGWQNIIILSLFTLIVIVSLCGNLLVCRTLIAQRRLRANSTNVLIGVLAISDLMMTIFNIPFTVGDIILKDWIFGPFFCTLVSFVQANSVYVSSFTMAVIAINRWRVVYQFNPHSVGPSLSSSVQTTTLGNARQISPSTSSSVIRRSTLITTKPNNSNNNRCASLYCCNINNKFNCCCCYGCCCMRSNRAEIEPEISMELQTIETSANRQQSSPIVRSFRFRMKPNTRLALIIFIIWLLAALHSLPHTVFNRVKTIRVLSRYPIGDNGFDNNNDNNYEKIVNETNGSEIDMKRQTGVNVRLITFRRCIPVWPVDSVGDNFGLILTLFTTITQYFIPLSCAGIIYTRIGFTIMSQGKVGEMSRGREEQLTKKKRRRIIMLIVICLQFAICWLPFNVYYLLLDTGVTKSTNYVAFLLCLWLAMSSVCWNPLVYAWLNEHFQREAKTALAQIKNCITIS</sequence>
<feature type="domain" description="G-protein coupled receptors family 1 profile" evidence="11">
    <location>
        <begin position="74"/>
        <end position="483"/>
    </location>
</feature>
<dbReference type="PROSITE" id="PS50262">
    <property type="entry name" value="G_PROTEIN_RECEP_F1_2"/>
    <property type="match status" value="1"/>
</dbReference>
<feature type="transmembrane region" description="Helical" evidence="10">
    <location>
        <begin position="58"/>
        <end position="83"/>
    </location>
</feature>
<evidence type="ECO:0000256" key="9">
    <source>
        <dbReference type="RuleBase" id="RU000688"/>
    </source>
</evidence>
<evidence type="ECO:0000256" key="8">
    <source>
        <dbReference type="ARBA" id="ARBA00023224"/>
    </source>
</evidence>
<dbReference type="OMA" id="DLMMTIF"/>
<evidence type="ECO:0000256" key="7">
    <source>
        <dbReference type="ARBA" id="ARBA00023170"/>
    </source>
</evidence>
<comment type="similarity">
    <text evidence="2 9">Belongs to the G-protein coupled receptor 1 family.</text>
</comment>
<dbReference type="Proteomes" id="UP001142055">
    <property type="component" value="Chromosome 1"/>
</dbReference>
<dbReference type="PANTHER" id="PTHR24235">
    <property type="entry name" value="NEUROPEPTIDE Y RECEPTOR"/>
    <property type="match status" value="1"/>
</dbReference>
<evidence type="ECO:0000256" key="6">
    <source>
        <dbReference type="ARBA" id="ARBA00023136"/>
    </source>
</evidence>
<feature type="transmembrane region" description="Helical" evidence="10">
    <location>
        <begin position="279"/>
        <end position="297"/>
    </location>
</feature>
<keyword evidence="7 9" id="KW-0675">Receptor</keyword>
<dbReference type="Gene3D" id="1.20.1070.10">
    <property type="entry name" value="Rhodopsin 7-helix transmembrane proteins"/>
    <property type="match status" value="2"/>
</dbReference>
<dbReference type="PROSITE" id="PS00237">
    <property type="entry name" value="G_PROTEIN_RECEP_F1_1"/>
    <property type="match status" value="1"/>
</dbReference>
<evidence type="ECO:0000256" key="4">
    <source>
        <dbReference type="ARBA" id="ARBA00022989"/>
    </source>
</evidence>
<feature type="transmembrane region" description="Helical" evidence="10">
    <location>
        <begin position="126"/>
        <end position="154"/>
    </location>
</feature>
<reference evidence="12" key="1">
    <citation type="submission" date="2022-12" db="EMBL/GenBank/DDBJ databases">
        <title>Genome assemblies of Blomia tropicalis.</title>
        <authorList>
            <person name="Cui Y."/>
        </authorList>
    </citation>
    <scope>NUCLEOTIDE SEQUENCE</scope>
    <source>
        <tissue evidence="12">Adult mites</tissue>
    </source>
</reference>
<dbReference type="InterPro" id="IPR017452">
    <property type="entry name" value="GPCR_Rhodpsn_7TM"/>
</dbReference>
<evidence type="ECO:0000256" key="5">
    <source>
        <dbReference type="ARBA" id="ARBA00023040"/>
    </source>
</evidence>
<evidence type="ECO:0000256" key="2">
    <source>
        <dbReference type="ARBA" id="ARBA00010663"/>
    </source>
</evidence>
<proteinExistence type="inferred from homology"/>
<keyword evidence="5 9" id="KW-0297">G-protein coupled receptor</keyword>
<keyword evidence="8 9" id="KW-0807">Transducer</keyword>
<keyword evidence="13" id="KW-1185">Reference proteome</keyword>
<dbReference type="EMBL" id="JAPWDV010000001">
    <property type="protein sequence ID" value="KAJ6221992.1"/>
    <property type="molecule type" value="Genomic_DNA"/>
</dbReference>
<dbReference type="GO" id="GO:0042923">
    <property type="term" value="F:neuropeptide binding"/>
    <property type="evidence" value="ECO:0007669"/>
    <property type="project" value="TreeGrafter"/>
</dbReference>
<keyword evidence="3 9" id="KW-0812">Transmembrane</keyword>
<organism evidence="12 13">
    <name type="scientific">Blomia tropicalis</name>
    <name type="common">Mite</name>
    <dbReference type="NCBI Taxonomy" id="40697"/>
    <lineage>
        <taxon>Eukaryota</taxon>
        <taxon>Metazoa</taxon>
        <taxon>Ecdysozoa</taxon>
        <taxon>Arthropoda</taxon>
        <taxon>Chelicerata</taxon>
        <taxon>Arachnida</taxon>
        <taxon>Acari</taxon>
        <taxon>Acariformes</taxon>
        <taxon>Sarcoptiformes</taxon>
        <taxon>Astigmata</taxon>
        <taxon>Glycyphagoidea</taxon>
        <taxon>Echimyopodidae</taxon>
        <taxon>Blomia</taxon>
    </lineage>
</organism>
<dbReference type="InterPro" id="IPR000276">
    <property type="entry name" value="GPCR_Rhodpsn"/>
</dbReference>
<dbReference type="PRINTS" id="PR00237">
    <property type="entry name" value="GPCRRHODOPSN"/>
</dbReference>
<evidence type="ECO:0000313" key="13">
    <source>
        <dbReference type="Proteomes" id="UP001142055"/>
    </source>
</evidence>
<comment type="subcellular location">
    <subcellularLocation>
        <location evidence="1">Membrane</location>
        <topology evidence="1">Multi-pass membrane protein</topology>
    </subcellularLocation>
</comment>
<evidence type="ECO:0000256" key="1">
    <source>
        <dbReference type="ARBA" id="ARBA00004141"/>
    </source>
</evidence>
<keyword evidence="6 10" id="KW-0472">Membrane</keyword>
<feature type="transmembrane region" description="Helical" evidence="10">
    <location>
        <begin position="428"/>
        <end position="451"/>
    </location>
</feature>
<evidence type="ECO:0000256" key="3">
    <source>
        <dbReference type="ARBA" id="ARBA00022692"/>
    </source>
</evidence>
<dbReference type="AlphaFoldDB" id="A0A9Q0MA92"/>
<feature type="transmembrane region" description="Helical" evidence="10">
    <location>
        <begin position="372"/>
        <end position="396"/>
    </location>
</feature>